<evidence type="ECO:0000313" key="1">
    <source>
        <dbReference type="EMBL" id="DAF44818.1"/>
    </source>
</evidence>
<protein>
    <submittedName>
        <fullName evidence="1">Uncharacterized protein</fullName>
    </submittedName>
</protein>
<accession>A0A8S5S2C0</accession>
<name>A0A8S5S2C0_9CAUD</name>
<proteinExistence type="predicted"/>
<dbReference type="EMBL" id="BK032511">
    <property type="protein sequence ID" value="DAF44818.1"/>
    <property type="molecule type" value="Genomic_DNA"/>
</dbReference>
<sequence>MNIRKKFKTIKCLYNWGTIYNPETDEKLNFKTKRVYCIASWAWVMTYQKSEKDIPEIIRIVFVD</sequence>
<organism evidence="1">
    <name type="scientific">Podoviridae sp. ct8Lf7</name>
    <dbReference type="NCBI Taxonomy" id="2827723"/>
    <lineage>
        <taxon>Viruses</taxon>
        <taxon>Duplodnaviria</taxon>
        <taxon>Heunggongvirae</taxon>
        <taxon>Uroviricota</taxon>
        <taxon>Caudoviricetes</taxon>
    </lineage>
</organism>
<reference evidence="1" key="1">
    <citation type="journal article" date="2021" name="Proc. Natl. Acad. Sci. U.S.A.">
        <title>A Catalog of Tens of Thousands of Viruses from Human Metagenomes Reveals Hidden Associations with Chronic Diseases.</title>
        <authorList>
            <person name="Tisza M.J."/>
            <person name="Buck C.B."/>
        </authorList>
    </citation>
    <scope>NUCLEOTIDE SEQUENCE</scope>
    <source>
        <strain evidence="1">Ct8Lf7</strain>
    </source>
</reference>